<reference evidence="1 2" key="1">
    <citation type="submission" date="2015-07" db="EMBL/GenBank/DDBJ databases">
        <title>The genome of Pseudoloma neurophilia, a relevant intracellular parasite of the zebrafish.</title>
        <authorList>
            <person name="Ndikumana S."/>
            <person name="Pelin A."/>
            <person name="Sanders J."/>
            <person name="Corradi N."/>
        </authorList>
    </citation>
    <scope>NUCLEOTIDE SEQUENCE [LARGE SCALE GENOMIC DNA]</scope>
    <source>
        <strain evidence="1 2">MK1</strain>
    </source>
</reference>
<dbReference type="Proteomes" id="UP000051530">
    <property type="component" value="Unassembled WGS sequence"/>
</dbReference>
<name>A0A0R0LZ26_9MICR</name>
<dbReference type="EMBL" id="LGUB01000064">
    <property type="protein sequence ID" value="KRH94515.1"/>
    <property type="molecule type" value="Genomic_DNA"/>
</dbReference>
<protein>
    <submittedName>
        <fullName evidence="1">Uncharacterized protein</fullName>
    </submittedName>
</protein>
<proteinExistence type="predicted"/>
<sequence>MMFIAKKDKKGKIERSNMMNNCCFLIDQCYKLNKLLINLCKGQIITNYILCD</sequence>
<keyword evidence="2" id="KW-1185">Reference proteome</keyword>
<evidence type="ECO:0000313" key="1">
    <source>
        <dbReference type="EMBL" id="KRH94515.1"/>
    </source>
</evidence>
<comment type="caution">
    <text evidence="1">The sequence shown here is derived from an EMBL/GenBank/DDBJ whole genome shotgun (WGS) entry which is preliminary data.</text>
</comment>
<accession>A0A0R0LZ26</accession>
<organism evidence="1 2">
    <name type="scientific">Pseudoloma neurophilia</name>
    <dbReference type="NCBI Taxonomy" id="146866"/>
    <lineage>
        <taxon>Eukaryota</taxon>
        <taxon>Fungi</taxon>
        <taxon>Fungi incertae sedis</taxon>
        <taxon>Microsporidia</taxon>
        <taxon>Pseudoloma</taxon>
    </lineage>
</organism>
<gene>
    <name evidence="1" type="ORF">M153_2350009738</name>
</gene>
<dbReference type="AlphaFoldDB" id="A0A0R0LZ26"/>
<dbReference type="VEuPathDB" id="MicrosporidiaDB:M153_2350009738"/>
<evidence type="ECO:0000313" key="2">
    <source>
        <dbReference type="Proteomes" id="UP000051530"/>
    </source>
</evidence>